<gene>
    <name evidence="5" type="ORF">QFZ34_000669</name>
</gene>
<dbReference type="PROSITE" id="PS51063">
    <property type="entry name" value="HTH_CRP_2"/>
    <property type="match status" value="1"/>
</dbReference>
<organism evidence="5 6">
    <name type="scientific">Phyllobacterium ifriqiyense</name>
    <dbReference type="NCBI Taxonomy" id="314238"/>
    <lineage>
        <taxon>Bacteria</taxon>
        <taxon>Pseudomonadati</taxon>
        <taxon>Pseudomonadota</taxon>
        <taxon>Alphaproteobacteria</taxon>
        <taxon>Hyphomicrobiales</taxon>
        <taxon>Phyllobacteriaceae</taxon>
        <taxon>Phyllobacterium</taxon>
    </lineage>
</organism>
<protein>
    <submittedName>
        <fullName evidence="5">CRP-like cAMP-binding protein</fullName>
    </submittedName>
</protein>
<dbReference type="Pfam" id="PF00027">
    <property type="entry name" value="cNMP_binding"/>
    <property type="match status" value="1"/>
</dbReference>
<dbReference type="Proteomes" id="UP001237780">
    <property type="component" value="Unassembled WGS sequence"/>
</dbReference>
<dbReference type="Gene3D" id="1.10.10.10">
    <property type="entry name" value="Winged helix-like DNA-binding domain superfamily/Winged helix DNA-binding domain"/>
    <property type="match status" value="1"/>
</dbReference>
<keyword evidence="1" id="KW-0805">Transcription regulation</keyword>
<feature type="domain" description="HTH crp-type" evidence="4">
    <location>
        <begin position="145"/>
        <end position="219"/>
    </location>
</feature>
<proteinExistence type="predicted"/>
<dbReference type="SUPFAM" id="SSF51206">
    <property type="entry name" value="cAMP-binding domain-like"/>
    <property type="match status" value="1"/>
</dbReference>
<sequence>MIESLLLKLESHDVVSVAEKSLLQSMITQDKNFSADEDLVVEGSRPRYSTLLVEGFAARYKVLENGSRQITSLHVSGDFVDLHAFPLKVMDHGIVALTPCRIALFDHNDINMVTERFPHLTRLLWLQTLIDGSIHREWIVGMGRRPKKIHLAHLICELFIRLRVVGQTRDNSFSFPLTQAELSDVMGISVVHLNKSLQMLRQENFFKWAGKIVTILDWERLKEYADFSPLYLNLSAEPR</sequence>
<dbReference type="InterPro" id="IPR012318">
    <property type="entry name" value="HTH_CRP"/>
</dbReference>
<dbReference type="InterPro" id="IPR018490">
    <property type="entry name" value="cNMP-bd_dom_sf"/>
</dbReference>
<reference evidence="5 6" key="1">
    <citation type="submission" date="2023-07" db="EMBL/GenBank/DDBJ databases">
        <title>Comparative genomics of wheat-associated soil bacteria to identify genetic determinants of phenazine resistance.</title>
        <authorList>
            <person name="Mouncey N."/>
        </authorList>
    </citation>
    <scope>NUCLEOTIDE SEQUENCE [LARGE SCALE GENOMIC DNA]</scope>
    <source>
        <strain evidence="5 6">W4I11</strain>
    </source>
</reference>
<keyword evidence="6" id="KW-1185">Reference proteome</keyword>
<dbReference type="Gene3D" id="2.60.120.10">
    <property type="entry name" value="Jelly Rolls"/>
    <property type="match status" value="1"/>
</dbReference>
<dbReference type="InterPro" id="IPR036390">
    <property type="entry name" value="WH_DNA-bd_sf"/>
</dbReference>
<evidence type="ECO:0000256" key="1">
    <source>
        <dbReference type="ARBA" id="ARBA00023015"/>
    </source>
</evidence>
<evidence type="ECO:0000313" key="6">
    <source>
        <dbReference type="Proteomes" id="UP001237780"/>
    </source>
</evidence>
<dbReference type="InterPro" id="IPR014710">
    <property type="entry name" value="RmlC-like_jellyroll"/>
</dbReference>
<accession>A0ABU0S409</accession>
<evidence type="ECO:0000256" key="3">
    <source>
        <dbReference type="ARBA" id="ARBA00023163"/>
    </source>
</evidence>
<dbReference type="CDD" id="cd00038">
    <property type="entry name" value="CAP_ED"/>
    <property type="match status" value="1"/>
</dbReference>
<keyword evidence="3" id="KW-0804">Transcription</keyword>
<dbReference type="Pfam" id="PF13545">
    <property type="entry name" value="HTH_Crp_2"/>
    <property type="match status" value="1"/>
</dbReference>
<dbReference type="InterPro" id="IPR036388">
    <property type="entry name" value="WH-like_DNA-bd_sf"/>
</dbReference>
<dbReference type="InterPro" id="IPR000595">
    <property type="entry name" value="cNMP-bd_dom"/>
</dbReference>
<dbReference type="EMBL" id="JAUSZT010000002">
    <property type="protein sequence ID" value="MDQ0995492.1"/>
    <property type="molecule type" value="Genomic_DNA"/>
</dbReference>
<keyword evidence="2" id="KW-0238">DNA-binding</keyword>
<comment type="caution">
    <text evidence="5">The sequence shown here is derived from an EMBL/GenBank/DDBJ whole genome shotgun (WGS) entry which is preliminary data.</text>
</comment>
<evidence type="ECO:0000259" key="4">
    <source>
        <dbReference type="PROSITE" id="PS51063"/>
    </source>
</evidence>
<evidence type="ECO:0000256" key="2">
    <source>
        <dbReference type="ARBA" id="ARBA00023125"/>
    </source>
</evidence>
<name>A0ABU0S409_9HYPH</name>
<dbReference type="RefSeq" id="WP_307276855.1">
    <property type="nucleotide sequence ID" value="NZ_JAUSZT010000002.1"/>
</dbReference>
<evidence type="ECO:0000313" key="5">
    <source>
        <dbReference type="EMBL" id="MDQ0995492.1"/>
    </source>
</evidence>
<dbReference type="SUPFAM" id="SSF46785">
    <property type="entry name" value="Winged helix' DNA-binding domain"/>
    <property type="match status" value="1"/>
</dbReference>